<gene>
    <name evidence="3" type="ORF">AB6M95_15795</name>
</gene>
<evidence type="ECO:0000256" key="2">
    <source>
        <dbReference type="ARBA" id="ARBA00022649"/>
    </source>
</evidence>
<evidence type="ECO:0000256" key="1">
    <source>
        <dbReference type="ARBA" id="ARBA00008580"/>
    </source>
</evidence>
<name>A0ABV4K5G1_9BACT</name>
<dbReference type="CDD" id="cd22231">
    <property type="entry name" value="RHH_NikR_HicB-like"/>
    <property type="match status" value="1"/>
</dbReference>
<dbReference type="Gene3D" id="6.10.10.120">
    <property type="entry name" value="Antitoxin ParD1-like"/>
    <property type="match status" value="1"/>
</dbReference>
<dbReference type="SUPFAM" id="SSF47598">
    <property type="entry name" value="Ribbon-helix-helix"/>
    <property type="match status" value="1"/>
</dbReference>
<protein>
    <submittedName>
        <fullName evidence="3">Type II toxin-antitoxin system ParD family antitoxin</fullName>
    </submittedName>
</protein>
<evidence type="ECO:0000313" key="4">
    <source>
        <dbReference type="Proteomes" id="UP001568698"/>
    </source>
</evidence>
<dbReference type="InterPro" id="IPR010985">
    <property type="entry name" value="Ribbon_hlx_hlx"/>
</dbReference>
<comment type="caution">
    <text evidence="3">The sequence shown here is derived from an EMBL/GenBank/DDBJ whole genome shotgun (WGS) entry which is preliminary data.</text>
</comment>
<dbReference type="Pfam" id="PF03693">
    <property type="entry name" value="ParD_antitoxin"/>
    <property type="match status" value="1"/>
</dbReference>
<keyword evidence="2" id="KW-1277">Toxin-antitoxin system</keyword>
<sequence>MHISLTPELSDYVKRNVESGYYNNASEVIRDALRFMLANEKLIDLIKTEALQKKIEANVHAPNSLKASERTPPHKTTYYSGCHFKDRFTAQWAVFFESLGLKWKYAEESHILFGIDVTLDFQVQGHRCDFHVIGSENTSWSQELFMEVAKRTGKEIVVLVGPPQRKQYEAFLCAWYPGEEDRVLYENVVEGVPHHFGLARRATKVELCLCPDEFEYCANAINIATDISDDGERSPLDDYSDLVKAYENVRKTIFG</sequence>
<dbReference type="InterPro" id="IPR038296">
    <property type="entry name" value="ParD_sf"/>
</dbReference>
<comment type="similarity">
    <text evidence="1">Belongs to the ParD antitoxin family.</text>
</comment>
<dbReference type="RefSeq" id="WP_371387712.1">
    <property type="nucleotide sequence ID" value="NZ_JBGLYH010000057.1"/>
</dbReference>
<organism evidence="3 4">
    <name type="scientific">Pseudodesulfovibrio karagichevae</name>
    <dbReference type="NCBI Taxonomy" id="3239305"/>
    <lineage>
        <taxon>Bacteria</taxon>
        <taxon>Pseudomonadati</taxon>
        <taxon>Thermodesulfobacteriota</taxon>
        <taxon>Desulfovibrionia</taxon>
        <taxon>Desulfovibrionales</taxon>
        <taxon>Desulfovibrionaceae</taxon>
    </lineage>
</organism>
<evidence type="ECO:0000313" key="3">
    <source>
        <dbReference type="EMBL" id="MEZ7198218.1"/>
    </source>
</evidence>
<dbReference type="PANTHER" id="PTHR36582:SF2">
    <property type="entry name" value="ANTITOXIN PARD"/>
    <property type="match status" value="1"/>
</dbReference>
<dbReference type="Proteomes" id="UP001568698">
    <property type="component" value="Unassembled WGS sequence"/>
</dbReference>
<reference evidence="3 4" key="1">
    <citation type="submission" date="2024-08" db="EMBL/GenBank/DDBJ databases">
        <title>Sulfate-reducing bacteria isolated from formation water of the oil field in Kazakhstan and description of Pseudodesulfovibrio sp.</title>
        <authorList>
            <person name="Bidzhieva S.K."/>
            <person name="Tourova T.P."/>
            <person name="Grouzdev D.S."/>
            <person name="Beletsky A.V."/>
            <person name="Sokolova D.S."/>
            <person name="Samigullina S.R."/>
            <person name="Poltaraus A.B."/>
            <person name="Avtukh A.N."/>
            <person name="Tereshina V.M."/>
            <person name="Zhaparov N.S."/>
            <person name="Mardanov A.V."/>
            <person name="Nazina T.N."/>
        </authorList>
    </citation>
    <scope>NUCLEOTIDE SEQUENCE [LARGE SCALE GENOMIC DNA]</scope>
    <source>
        <strain evidence="3 4">9FUS</strain>
    </source>
</reference>
<dbReference type="EMBL" id="JBGLYH010000057">
    <property type="protein sequence ID" value="MEZ7198218.1"/>
    <property type="molecule type" value="Genomic_DNA"/>
</dbReference>
<keyword evidence="4" id="KW-1185">Reference proteome</keyword>
<accession>A0ABV4K5G1</accession>
<proteinExistence type="inferred from homology"/>
<dbReference type="InterPro" id="IPR022789">
    <property type="entry name" value="ParD"/>
</dbReference>
<dbReference type="PANTHER" id="PTHR36582">
    <property type="entry name" value="ANTITOXIN PARD"/>
    <property type="match status" value="1"/>
</dbReference>
<dbReference type="NCBIfam" id="TIGR02606">
    <property type="entry name" value="antidote_CC2985"/>
    <property type="match status" value="1"/>
</dbReference>